<proteinExistence type="predicted"/>
<dbReference type="Gene3D" id="1.10.10.10">
    <property type="entry name" value="Winged helix-like DNA-binding domain superfamily/Winged helix DNA-binding domain"/>
    <property type="match status" value="1"/>
</dbReference>
<dbReference type="InterPro" id="IPR036388">
    <property type="entry name" value="WH-like_DNA-bd_sf"/>
</dbReference>
<organism evidence="2 3">
    <name type="scientific">Thalassolituus maritimus</name>
    <dbReference type="NCBI Taxonomy" id="484498"/>
    <lineage>
        <taxon>Bacteria</taxon>
        <taxon>Pseudomonadati</taxon>
        <taxon>Pseudomonadota</taxon>
        <taxon>Gammaproteobacteria</taxon>
        <taxon>Oceanospirillales</taxon>
        <taxon>Oceanospirillaceae</taxon>
        <taxon>Thalassolituus</taxon>
    </lineage>
</organism>
<dbReference type="InterPro" id="IPR013225">
    <property type="entry name" value="PaaX_C"/>
</dbReference>
<dbReference type="Proteomes" id="UP001481413">
    <property type="component" value="Unassembled WGS sequence"/>
</dbReference>
<keyword evidence="3" id="KW-1185">Reference proteome</keyword>
<evidence type="ECO:0000313" key="2">
    <source>
        <dbReference type="EMBL" id="GAA6144294.1"/>
    </source>
</evidence>
<comment type="caution">
    <text evidence="2">The sequence shown here is derived from an EMBL/GenBank/DDBJ whole genome shotgun (WGS) entry which is preliminary data.</text>
</comment>
<gene>
    <name evidence="2" type="ORF">NBRC116585_04110</name>
</gene>
<accession>A0ABP9ZVX5</accession>
<dbReference type="RefSeq" id="WP_353293227.1">
    <property type="nucleotide sequence ID" value="NZ_BAABWH010000001.1"/>
</dbReference>
<sequence length="273" mass="31203">MSQSASPYPAKKLILNLVKEAQQPISAQVMVRMAELFSVEANNVRVTLNRLAKQGFLDLTERGIYVLGPSAQHLAERQSAWRCTEDKVRSWSGKWIAIYTAHLGRRDRKVLRQRQRATEMLGFREFYQGLLVRPDNLVASLPVVTQQLFRLGLEAEACVFCADGFNEGARPASETLWPIDDINARYRDNTEEMLDWRQTFHDKPLDVAARECFLIGDRVLRDIAFDPLLPEEMVDQQARAQMVSTMADFDDLGKSIWRELIARFMADLPLKGS</sequence>
<reference evidence="2 3" key="1">
    <citation type="submission" date="2024-04" db="EMBL/GenBank/DDBJ databases">
        <title>Draft genome sequence of Thalassolituus maritimus NBRC 116585.</title>
        <authorList>
            <person name="Miyakawa T."/>
            <person name="Kusuya Y."/>
            <person name="Miura T."/>
        </authorList>
    </citation>
    <scope>NUCLEOTIDE SEQUENCE [LARGE SCALE GENOMIC DNA]</scope>
    <source>
        <strain evidence="2 3">5NW40-0001</strain>
    </source>
</reference>
<name>A0ABP9ZVX5_9GAMM</name>
<dbReference type="EMBL" id="BAABWH010000001">
    <property type="protein sequence ID" value="GAA6144294.1"/>
    <property type="molecule type" value="Genomic_DNA"/>
</dbReference>
<evidence type="ECO:0000259" key="1">
    <source>
        <dbReference type="Pfam" id="PF08223"/>
    </source>
</evidence>
<dbReference type="Pfam" id="PF08223">
    <property type="entry name" value="PaaX_C"/>
    <property type="match status" value="1"/>
</dbReference>
<evidence type="ECO:0000313" key="3">
    <source>
        <dbReference type="Proteomes" id="UP001481413"/>
    </source>
</evidence>
<protein>
    <submittedName>
        <fullName evidence="2">PaaX family transcriptional regulator C-terminal domain-containing protein</fullName>
    </submittedName>
</protein>
<dbReference type="Gene3D" id="3.30.70.2650">
    <property type="match status" value="1"/>
</dbReference>
<feature type="domain" description="Transcriptional repressor PaaX-like C-terminal" evidence="1">
    <location>
        <begin position="177"/>
        <end position="256"/>
    </location>
</feature>
<dbReference type="PANTHER" id="PTHR30319">
    <property type="entry name" value="PHENYLACETIC ACID REGULATOR-RELATED TRANSCRIPTIONAL REPRESSOR"/>
    <property type="match status" value="1"/>
</dbReference>
<dbReference type="PANTHER" id="PTHR30319:SF1">
    <property type="entry name" value="TRANSCRIPTIONAL REPRESSOR PAAX"/>
    <property type="match status" value="1"/>
</dbReference>